<organism evidence="9 10">
    <name type="scientific">Penicillium chrysogenum</name>
    <name type="common">Penicillium notatum</name>
    <dbReference type="NCBI Taxonomy" id="5076"/>
    <lineage>
        <taxon>Eukaryota</taxon>
        <taxon>Fungi</taxon>
        <taxon>Dikarya</taxon>
        <taxon>Ascomycota</taxon>
        <taxon>Pezizomycotina</taxon>
        <taxon>Eurotiomycetes</taxon>
        <taxon>Eurotiomycetidae</taxon>
        <taxon>Eurotiales</taxon>
        <taxon>Aspergillaceae</taxon>
        <taxon>Penicillium</taxon>
        <taxon>Penicillium chrysogenum species complex</taxon>
    </lineage>
</organism>
<sequence length="234" mass="26073">MFILTTISDLIQISPEDFSKFSAVALEDNINAKYANKVIQKIGLCISFYDLLESSDGLIGHGTGLVNVNVKFRMIVFRPFKGEIMLGKISSGTEHGIKIGLEFFNDILIPPQMLMEKSRFDYAEQVWIWESEGGTEFFFDVGEVVRFRVESEEWHDQIPNAPDVADETPQDRRPPYSILICNAASAEYSDSPSHRRVQMILRAVLPAAGGAPPVSRPVATARSIVICAPEVDCM</sequence>
<evidence type="ECO:0000256" key="5">
    <source>
        <dbReference type="ARBA" id="ARBA00023242"/>
    </source>
</evidence>
<dbReference type="Gene3D" id="2.40.50.140">
    <property type="entry name" value="Nucleic acid-binding proteins"/>
    <property type="match status" value="1"/>
</dbReference>
<dbReference type="PANTHER" id="PTHR12709">
    <property type="entry name" value="DNA-DIRECTED RNA POLYMERASE II, III"/>
    <property type="match status" value="1"/>
</dbReference>
<comment type="function">
    <text evidence="6">DNA-dependent RNA polymerase which catalyzes the transcription of DNA into RNA using the four ribonucleoside triphosphates as substrates.</text>
</comment>
<keyword evidence="3 6" id="KW-0240">DNA-directed RNA polymerase</keyword>
<evidence type="ECO:0000256" key="3">
    <source>
        <dbReference type="ARBA" id="ARBA00022478"/>
    </source>
</evidence>
<accession>A0ABQ8WGZ8</accession>
<evidence type="ECO:0000313" key="10">
    <source>
        <dbReference type="Proteomes" id="UP001220256"/>
    </source>
</evidence>
<dbReference type="Proteomes" id="UP001220256">
    <property type="component" value="Unassembled WGS sequence"/>
</dbReference>
<dbReference type="SUPFAM" id="SSF50249">
    <property type="entry name" value="Nucleic acid-binding proteins"/>
    <property type="match status" value="1"/>
</dbReference>
<evidence type="ECO:0000256" key="6">
    <source>
        <dbReference type="RuleBase" id="RU369086"/>
    </source>
</evidence>
<dbReference type="PANTHER" id="PTHR12709:SF1">
    <property type="entry name" value="DNA-DIRECTED RNA POLYMERASE III SUBUNIT RPC8"/>
    <property type="match status" value="1"/>
</dbReference>
<proteinExistence type="inferred from homology"/>
<dbReference type="Gene3D" id="3.30.1490.120">
    <property type="entry name" value="RNA polymerase Rpb7-like, N-terminal domain"/>
    <property type="match status" value="1"/>
</dbReference>
<comment type="subcellular location">
    <subcellularLocation>
        <location evidence="1 6">Nucleus</location>
    </subcellularLocation>
</comment>
<comment type="similarity">
    <text evidence="2">Belongs to the eukaryotic RPB7/RPC8 RNA polymerase subunit family.</text>
</comment>
<keyword evidence="4 6" id="KW-0804">Transcription</keyword>
<evidence type="ECO:0000259" key="7">
    <source>
        <dbReference type="Pfam" id="PF03876"/>
    </source>
</evidence>
<feature type="domain" description="RNA polymerase Rpb7-like N-terminal" evidence="7">
    <location>
        <begin position="8"/>
        <end position="64"/>
    </location>
</feature>
<evidence type="ECO:0000313" key="9">
    <source>
        <dbReference type="EMBL" id="KAJ5269299.1"/>
    </source>
</evidence>
<dbReference type="InterPro" id="IPR045113">
    <property type="entry name" value="Rpb7-like"/>
</dbReference>
<dbReference type="InterPro" id="IPR036898">
    <property type="entry name" value="RNA_pol_Rpb7-like_N_sf"/>
</dbReference>
<dbReference type="SUPFAM" id="SSF88798">
    <property type="entry name" value="N-terminal, heterodimerisation domain of RBP7 (RpoE)"/>
    <property type="match status" value="1"/>
</dbReference>
<keyword evidence="10" id="KW-1185">Reference proteome</keyword>
<protein>
    <recommendedName>
        <fullName evidence="6">DNA-directed RNA polymerase subunit</fullName>
    </recommendedName>
</protein>
<dbReference type="InterPro" id="IPR013238">
    <property type="entry name" value="RNA_pol_III_Rbc25"/>
</dbReference>
<comment type="caution">
    <text evidence="9">The sequence shown here is derived from an EMBL/GenBank/DDBJ whole genome shotgun (WGS) entry which is preliminary data.</text>
</comment>
<evidence type="ECO:0000256" key="2">
    <source>
        <dbReference type="ARBA" id="ARBA00009307"/>
    </source>
</evidence>
<dbReference type="InterPro" id="IPR012340">
    <property type="entry name" value="NA-bd_OB-fold"/>
</dbReference>
<name>A0ABQ8WGZ8_PENCH</name>
<feature type="domain" description="RNA polymerase III subunit Rpc25" evidence="8">
    <location>
        <begin position="83"/>
        <end position="201"/>
    </location>
</feature>
<evidence type="ECO:0000256" key="4">
    <source>
        <dbReference type="ARBA" id="ARBA00023163"/>
    </source>
</evidence>
<evidence type="ECO:0000259" key="8">
    <source>
        <dbReference type="Pfam" id="PF08292"/>
    </source>
</evidence>
<dbReference type="CDD" id="cd04330">
    <property type="entry name" value="RNAP_III_Rpc25_N"/>
    <property type="match status" value="1"/>
</dbReference>
<keyword evidence="5 6" id="KW-0539">Nucleus</keyword>
<dbReference type="Pfam" id="PF08292">
    <property type="entry name" value="RNA_pol_Rbc25"/>
    <property type="match status" value="1"/>
</dbReference>
<dbReference type="Pfam" id="PF03876">
    <property type="entry name" value="SHS2_Rpb7-N"/>
    <property type="match status" value="1"/>
</dbReference>
<dbReference type="EMBL" id="JAPVEB010000003">
    <property type="protein sequence ID" value="KAJ5269299.1"/>
    <property type="molecule type" value="Genomic_DNA"/>
</dbReference>
<dbReference type="InterPro" id="IPR005576">
    <property type="entry name" value="Rpb7-like_N"/>
</dbReference>
<evidence type="ECO:0000256" key="1">
    <source>
        <dbReference type="ARBA" id="ARBA00004123"/>
    </source>
</evidence>
<reference evidence="9 10" key="1">
    <citation type="journal article" date="2023" name="IMA Fungus">
        <title>Comparative genomic study of the Penicillium genus elucidates a diverse pangenome and 15 lateral gene transfer events.</title>
        <authorList>
            <person name="Petersen C."/>
            <person name="Sorensen T."/>
            <person name="Nielsen M.R."/>
            <person name="Sondergaard T.E."/>
            <person name="Sorensen J.L."/>
            <person name="Fitzpatrick D.A."/>
            <person name="Frisvad J.C."/>
            <person name="Nielsen K.L."/>
        </authorList>
    </citation>
    <scope>NUCLEOTIDE SEQUENCE [LARGE SCALE GENOMIC DNA]</scope>
    <source>
        <strain evidence="9 10">IBT 3361</strain>
    </source>
</reference>
<gene>
    <name evidence="9" type="ORF">N7505_005057</name>
</gene>